<feature type="domain" description="UMOD/GP2/OIT3-like D8C" evidence="3">
    <location>
        <begin position="37"/>
        <end position="109"/>
    </location>
</feature>
<keyword evidence="5" id="KW-1185">Reference proteome</keyword>
<name>A0ABQ9EA00_TEGGR</name>
<protein>
    <recommendedName>
        <fullName evidence="3">UMOD/GP2/OIT3-like D8C domain-containing protein</fullName>
    </recommendedName>
</protein>
<comment type="caution">
    <text evidence="4">The sequence shown here is derived from an EMBL/GenBank/DDBJ whole genome shotgun (WGS) entry which is preliminary data.</text>
</comment>
<organism evidence="4 5">
    <name type="scientific">Tegillarca granosa</name>
    <name type="common">Malaysian cockle</name>
    <name type="synonym">Anadara granosa</name>
    <dbReference type="NCBI Taxonomy" id="220873"/>
    <lineage>
        <taxon>Eukaryota</taxon>
        <taxon>Metazoa</taxon>
        <taxon>Spiralia</taxon>
        <taxon>Lophotrochozoa</taxon>
        <taxon>Mollusca</taxon>
        <taxon>Bivalvia</taxon>
        <taxon>Autobranchia</taxon>
        <taxon>Pteriomorphia</taxon>
        <taxon>Arcoida</taxon>
        <taxon>Arcoidea</taxon>
        <taxon>Arcidae</taxon>
        <taxon>Tegillarca</taxon>
    </lineage>
</organism>
<evidence type="ECO:0000256" key="2">
    <source>
        <dbReference type="ARBA" id="ARBA00023157"/>
    </source>
</evidence>
<gene>
    <name evidence="4" type="ORF">KUTeg_021637</name>
</gene>
<dbReference type="InterPro" id="IPR057774">
    <property type="entry name" value="D8C_UMOD/GP2/OIT3-like"/>
</dbReference>
<accession>A0ABQ9EA00</accession>
<keyword evidence="1" id="KW-0732">Signal</keyword>
<keyword evidence="2" id="KW-1015">Disulfide bond</keyword>
<dbReference type="EMBL" id="JARBDR010000919">
    <property type="protein sequence ID" value="KAJ8300118.1"/>
    <property type="molecule type" value="Genomic_DNA"/>
</dbReference>
<proteinExistence type="predicted"/>
<evidence type="ECO:0000256" key="1">
    <source>
        <dbReference type="ARBA" id="ARBA00022729"/>
    </source>
</evidence>
<evidence type="ECO:0000313" key="4">
    <source>
        <dbReference type="EMBL" id="KAJ8300118.1"/>
    </source>
</evidence>
<dbReference type="Pfam" id="PF23283">
    <property type="entry name" value="D8C_UMOD"/>
    <property type="match status" value="1"/>
</dbReference>
<sequence>MVLNEPHRSTQFQLATGDAFICDHALPIGWYKFNGGDQMPTSCVPLNHCGTQSPIWFKGQHPTQRNVVVQGMGCINLGFNTLFQPSCCQEMVGIRVMNCGNFYIYHLGRTPGLISENK</sequence>
<dbReference type="Proteomes" id="UP001217089">
    <property type="component" value="Unassembled WGS sequence"/>
</dbReference>
<reference evidence="4 5" key="1">
    <citation type="submission" date="2022-12" db="EMBL/GenBank/DDBJ databases">
        <title>Chromosome-level genome of Tegillarca granosa.</title>
        <authorList>
            <person name="Kim J."/>
        </authorList>
    </citation>
    <scope>NUCLEOTIDE SEQUENCE [LARGE SCALE GENOMIC DNA]</scope>
    <source>
        <strain evidence="4">Teg-2019</strain>
        <tissue evidence="4">Adductor muscle</tissue>
    </source>
</reference>
<evidence type="ECO:0000313" key="5">
    <source>
        <dbReference type="Proteomes" id="UP001217089"/>
    </source>
</evidence>
<evidence type="ECO:0000259" key="3">
    <source>
        <dbReference type="Pfam" id="PF23283"/>
    </source>
</evidence>